<dbReference type="Pfam" id="PF00535">
    <property type="entry name" value="Glycos_transf_2"/>
    <property type="match status" value="1"/>
</dbReference>
<dbReference type="EMBL" id="NIDE01000014">
    <property type="protein sequence ID" value="OWK38124.1"/>
    <property type="molecule type" value="Genomic_DNA"/>
</dbReference>
<dbReference type="Proteomes" id="UP000214646">
    <property type="component" value="Unassembled WGS sequence"/>
</dbReference>
<dbReference type="SUPFAM" id="SSF53448">
    <property type="entry name" value="Nucleotide-diphospho-sugar transferases"/>
    <property type="match status" value="1"/>
</dbReference>
<comment type="caution">
    <text evidence="2">The sequence shown here is derived from an EMBL/GenBank/DDBJ whole genome shotgun (WGS) entry which is preliminary data.</text>
</comment>
<evidence type="ECO:0000313" key="3">
    <source>
        <dbReference type="Proteomes" id="UP000214646"/>
    </source>
</evidence>
<gene>
    <name evidence="2" type="ORF">FRUB_07244</name>
</gene>
<feature type="domain" description="Glycosyltransferase 2-like" evidence="1">
    <location>
        <begin position="3"/>
        <end position="105"/>
    </location>
</feature>
<accession>A0A225DEP5</accession>
<dbReference type="InterPro" id="IPR029044">
    <property type="entry name" value="Nucleotide-diphossugar_trans"/>
</dbReference>
<name>A0A225DEP5_9BACT</name>
<evidence type="ECO:0000259" key="1">
    <source>
        <dbReference type="Pfam" id="PF00535"/>
    </source>
</evidence>
<dbReference type="CDD" id="cd00761">
    <property type="entry name" value="Glyco_tranf_GTA_type"/>
    <property type="match status" value="1"/>
</dbReference>
<dbReference type="AlphaFoldDB" id="A0A225DEP5"/>
<evidence type="ECO:0000313" key="2">
    <source>
        <dbReference type="EMBL" id="OWK38124.1"/>
    </source>
</evidence>
<organism evidence="2 3">
    <name type="scientific">Fimbriiglobus ruber</name>
    <dbReference type="NCBI Taxonomy" id="1908690"/>
    <lineage>
        <taxon>Bacteria</taxon>
        <taxon>Pseudomonadati</taxon>
        <taxon>Planctomycetota</taxon>
        <taxon>Planctomycetia</taxon>
        <taxon>Gemmatales</taxon>
        <taxon>Gemmataceae</taxon>
        <taxon>Fimbriiglobus</taxon>
    </lineage>
</organism>
<proteinExistence type="predicted"/>
<dbReference type="Gene3D" id="3.90.550.10">
    <property type="entry name" value="Spore Coat Polysaccharide Biosynthesis Protein SpsA, Chain A"/>
    <property type="match status" value="1"/>
</dbReference>
<reference evidence="3" key="1">
    <citation type="submission" date="2017-06" db="EMBL/GenBank/DDBJ databases">
        <title>Genome analysis of Fimbriiglobus ruber SP5, the first member of the order Planctomycetales with confirmed chitinolytic capability.</title>
        <authorList>
            <person name="Ravin N.V."/>
            <person name="Rakitin A.L."/>
            <person name="Ivanova A.A."/>
            <person name="Beletsky A.V."/>
            <person name="Kulichevskaya I.S."/>
            <person name="Mardanov A.V."/>
            <person name="Dedysh S.N."/>
        </authorList>
    </citation>
    <scope>NUCLEOTIDE SEQUENCE [LARGE SCALE GENOMIC DNA]</scope>
    <source>
        <strain evidence="3">SP5</strain>
    </source>
</reference>
<keyword evidence="3" id="KW-1185">Reference proteome</keyword>
<protein>
    <recommendedName>
        <fullName evidence="1">Glycosyltransferase 2-like domain-containing protein</fullName>
    </recommendedName>
</protein>
<sequence length="226" mass="26149">MCPTYNRAPYHLHLLNESVYWFLRQDYPGPRELVILNDCVDQTLACDAPDVRVVNWHERIPTLGEKRNRLAELSEGDVLLPWDDDDVSLPHRVRQAVDRLGEYEYWNPRQTWYEERGRLIRDHHHQVCHNASAYRRGALRYEAVSGPEDALADAWAASHLRVSPHGLAAPREWSYVYRWGVSDCHISGTSDMQASYDRPRKIVSGTYTIRPTMYRDYANEAAIGAG</sequence>
<dbReference type="InterPro" id="IPR001173">
    <property type="entry name" value="Glyco_trans_2-like"/>
</dbReference>